<evidence type="ECO:0000313" key="1">
    <source>
        <dbReference type="EMBL" id="GEQ06054.1"/>
    </source>
</evidence>
<dbReference type="Proteomes" id="UP000321057">
    <property type="component" value="Unassembled WGS sequence"/>
</dbReference>
<evidence type="ECO:0000313" key="3">
    <source>
        <dbReference type="Proteomes" id="UP000255277"/>
    </source>
</evidence>
<dbReference type="EMBL" id="BKAX01000004">
    <property type="protein sequence ID" value="GEQ06054.1"/>
    <property type="molecule type" value="Genomic_DNA"/>
</dbReference>
<evidence type="ECO:0000313" key="4">
    <source>
        <dbReference type="Proteomes" id="UP000321057"/>
    </source>
</evidence>
<organism evidence="2 3">
    <name type="scientific">Staphylococcus gallinarum</name>
    <dbReference type="NCBI Taxonomy" id="1293"/>
    <lineage>
        <taxon>Bacteria</taxon>
        <taxon>Bacillati</taxon>
        <taxon>Bacillota</taxon>
        <taxon>Bacilli</taxon>
        <taxon>Bacillales</taxon>
        <taxon>Staphylococcaceae</taxon>
        <taxon>Staphylococcus</taxon>
    </lineage>
</organism>
<dbReference type="Proteomes" id="UP000255277">
    <property type="component" value="Unassembled WGS sequence"/>
</dbReference>
<gene>
    <name evidence="2" type="ORF">NCTC12195_04642</name>
    <name evidence="1" type="ORF">SGA02_18820</name>
</gene>
<reference evidence="2 3" key="1">
    <citation type="submission" date="2018-06" db="EMBL/GenBank/DDBJ databases">
        <authorList>
            <consortium name="Pathogen Informatics"/>
            <person name="Doyle S."/>
        </authorList>
    </citation>
    <scope>NUCLEOTIDE SEQUENCE [LARGE SCALE GENOMIC DNA]</scope>
    <source>
        <strain evidence="2 3">NCTC12195</strain>
    </source>
</reference>
<accession>A0A0D0SDC5</accession>
<proteinExistence type="predicted"/>
<evidence type="ECO:0000313" key="2">
    <source>
        <dbReference type="EMBL" id="SUM35113.1"/>
    </source>
</evidence>
<name>A0A0D0SDC5_STAGA</name>
<dbReference type="EMBL" id="UHDK01000001">
    <property type="protein sequence ID" value="SUM35113.1"/>
    <property type="molecule type" value="Genomic_DNA"/>
</dbReference>
<sequence>MKSDVRRNKTPLKVLVMGTSTKQIIHTKSQPKRLIESFRLAFMPTLRLGTLSISWELMID</sequence>
<protein>
    <submittedName>
        <fullName evidence="2">Uncharacterized protein</fullName>
    </submittedName>
</protein>
<keyword evidence="4" id="KW-1185">Reference proteome</keyword>
<dbReference type="AlphaFoldDB" id="A0A0D0SDC5"/>
<reference evidence="1 4" key="2">
    <citation type="submission" date="2019-07" db="EMBL/GenBank/DDBJ databases">
        <title>Whole genome shotgun sequence of Staphylococcus gallinarum NBRC 109767.</title>
        <authorList>
            <person name="Hosoyama A."/>
            <person name="Uohara A."/>
            <person name="Ohji S."/>
            <person name="Ichikawa N."/>
        </authorList>
    </citation>
    <scope>NUCLEOTIDE SEQUENCE [LARGE SCALE GENOMIC DNA]</scope>
    <source>
        <strain evidence="1 4">NBRC 109767</strain>
    </source>
</reference>